<keyword evidence="3" id="KW-0285">Flavoprotein</keyword>
<dbReference type="Proteomes" id="UP000029665">
    <property type="component" value="Unassembled WGS sequence"/>
</dbReference>
<feature type="domain" description="Glucose-methanol-choline oxidoreductase N-terminal" evidence="7">
    <location>
        <begin position="304"/>
        <end position="318"/>
    </location>
</feature>
<evidence type="ECO:0000256" key="3">
    <source>
        <dbReference type="ARBA" id="ARBA00022630"/>
    </source>
</evidence>
<dbReference type="GO" id="GO:0016614">
    <property type="term" value="F:oxidoreductase activity, acting on CH-OH group of donors"/>
    <property type="evidence" value="ECO:0007669"/>
    <property type="project" value="InterPro"/>
</dbReference>
<reference evidence="8" key="1">
    <citation type="submission" date="2014-01" db="EMBL/GenBank/DDBJ databases">
        <title>The genome of the white-rot fungus Pycnoporus cinnabarinus: a basidiomycete model with a versatile arsenal for lignocellulosic biomass breakdown.</title>
        <authorList>
            <person name="Levasseur A."/>
            <person name="Lomascolo A."/>
            <person name="Ruiz-Duenas F.J."/>
            <person name="Uzan E."/>
            <person name="Piumi F."/>
            <person name="Kues U."/>
            <person name="Ram A.F.J."/>
            <person name="Murat C."/>
            <person name="Haon M."/>
            <person name="Benoit I."/>
            <person name="Arfi Y."/>
            <person name="Chevret D."/>
            <person name="Drula E."/>
            <person name="Kwon M.J."/>
            <person name="Gouret P."/>
            <person name="Lesage-Meessen L."/>
            <person name="Lombard V."/>
            <person name="Mariette J."/>
            <person name="Noirot C."/>
            <person name="Park J."/>
            <person name="Patyshakuliyeva A."/>
            <person name="Wieneger R.A.B."/>
            <person name="Wosten H.A.B."/>
            <person name="Martin F."/>
            <person name="Coutinho P.M."/>
            <person name="de Vries R."/>
            <person name="Martinez A.T."/>
            <person name="Klopp C."/>
            <person name="Pontarotti P."/>
            <person name="Henrissat B."/>
            <person name="Record E."/>
        </authorList>
    </citation>
    <scope>NUCLEOTIDE SEQUENCE [LARGE SCALE GENOMIC DNA]</scope>
    <source>
        <strain evidence="8">BRFM137</strain>
    </source>
</reference>
<keyword evidence="6" id="KW-0732">Signal</keyword>
<dbReference type="AlphaFoldDB" id="A0A060S4J1"/>
<feature type="binding site" evidence="5">
    <location>
        <position position="262"/>
    </location>
    <ligand>
        <name>FAD</name>
        <dbReference type="ChEBI" id="CHEBI:57692"/>
    </ligand>
</feature>
<dbReference type="PANTHER" id="PTHR11552">
    <property type="entry name" value="GLUCOSE-METHANOL-CHOLINE GMC OXIDOREDUCTASE"/>
    <property type="match status" value="1"/>
</dbReference>
<evidence type="ECO:0000256" key="4">
    <source>
        <dbReference type="ARBA" id="ARBA00022827"/>
    </source>
</evidence>
<evidence type="ECO:0000256" key="6">
    <source>
        <dbReference type="SAM" id="SignalP"/>
    </source>
</evidence>
<organism evidence="8 9">
    <name type="scientific">Pycnoporus cinnabarinus</name>
    <name type="common">Cinnabar-red polypore</name>
    <name type="synonym">Trametes cinnabarina</name>
    <dbReference type="NCBI Taxonomy" id="5643"/>
    <lineage>
        <taxon>Eukaryota</taxon>
        <taxon>Fungi</taxon>
        <taxon>Dikarya</taxon>
        <taxon>Basidiomycota</taxon>
        <taxon>Agaricomycotina</taxon>
        <taxon>Agaricomycetes</taxon>
        <taxon>Polyporales</taxon>
        <taxon>Polyporaceae</taxon>
        <taxon>Trametes</taxon>
    </lineage>
</organism>
<sequence>MYSGFIALAALLCAERVHGTLFSDPAQLPAHKTYDYIVVGSGPGGSPIAARLSEDPSVNVLIIEAGATGFDFQNVEVPALAPDLQPSSPFDWNYTIVPQPGLNGRAFPYSRGKALGGCTAINWMFWVRCARDDYDKFADITGDKGWSWNSILPLWNKIERLVPPQDGHNTKGEIDPSIHGTHGAINISVHNAPFPTDEPIIRAAEEIGGDFHPIEDYNSGNPLGLAWFQGAIGGGVRNDAATAYLVPALSRKNLDVLIQTQVTKLVQTGVQGGKPVFRGVQFAQSKSAPTHSLTAKKEVILAAGAFNTPQLLLLSGIGPSSDLSKLGIHTIVDSPSVGKNLSDQPVVPLLYGAAQEQDDVFTNLARNQTFFEQSLSQWQTKRQGVLTNAANNQLGFFRIPSNDSVFDGQPDPSPGPTSPHLEYIPFPGTFAFLGPLPPTGFFAPSVVVLLTPTARRSTLS</sequence>
<dbReference type="PROSITE" id="PS00624">
    <property type="entry name" value="GMC_OXRED_2"/>
    <property type="match status" value="1"/>
</dbReference>
<dbReference type="Pfam" id="PF00732">
    <property type="entry name" value="GMC_oxred_N"/>
    <property type="match status" value="1"/>
</dbReference>
<evidence type="ECO:0000259" key="7">
    <source>
        <dbReference type="PROSITE" id="PS00624"/>
    </source>
</evidence>
<protein>
    <submittedName>
        <fullName evidence="8">Aryl-alcohol oxidase</fullName>
    </submittedName>
</protein>
<evidence type="ECO:0000256" key="2">
    <source>
        <dbReference type="ARBA" id="ARBA00010790"/>
    </source>
</evidence>
<evidence type="ECO:0000256" key="1">
    <source>
        <dbReference type="ARBA" id="ARBA00001974"/>
    </source>
</evidence>
<proteinExistence type="inferred from homology"/>
<feature type="signal peptide" evidence="6">
    <location>
        <begin position="1"/>
        <end position="19"/>
    </location>
</feature>
<dbReference type="InterPro" id="IPR012132">
    <property type="entry name" value="GMC_OxRdtase"/>
</dbReference>
<comment type="cofactor">
    <cofactor evidence="1 5">
        <name>FAD</name>
        <dbReference type="ChEBI" id="CHEBI:57692"/>
    </cofactor>
</comment>
<evidence type="ECO:0000256" key="5">
    <source>
        <dbReference type="PIRSR" id="PIRSR000137-2"/>
    </source>
</evidence>
<evidence type="ECO:0000313" key="8">
    <source>
        <dbReference type="EMBL" id="CDO69332.1"/>
    </source>
</evidence>
<dbReference type="OMA" id="QAATIIM"/>
<dbReference type="PANTHER" id="PTHR11552:SF147">
    <property type="entry name" value="CHOLINE DEHYDROGENASE, MITOCHONDRIAL"/>
    <property type="match status" value="1"/>
</dbReference>
<dbReference type="MetOSite" id="A0A060S4J1"/>
<accession>A0A060S4J1</accession>
<dbReference type="OrthoDB" id="269227at2759"/>
<keyword evidence="9" id="KW-1185">Reference proteome</keyword>
<dbReference type="PIRSF" id="PIRSF000137">
    <property type="entry name" value="Alcohol_oxidase"/>
    <property type="match status" value="1"/>
</dbReference>
<dbReference type="Gene3D" id="3.30.560.10">
    <property type="entry name" value="Glucose Oxidase, domain 3"/>
    <property type="match status" value="1"/>
</dbReference>
<dbReference type="EMBL" id="CCBP010000036">
    <property type="protein sequence ID" value="CDO69332.1"/>
    <property type="molecule type" value="Genomic_DNA"/>
</dbReference>
<name>A0A060S4J1_PYCCI</name>
<dbReference type="Gene3D" id="3.50.50.60">
    <property type="entry name" value="FAD/NAD(P)-binding domain"/>
    <property type="match status" value="1"/>
</dbReference>
<comment type="similarity">
    <text evidence="2">Belongs to the GMC oxidoreductase family.</text>
</comment>
<dbReference type="STRING" id="5643.A0A060S4J1"/>
<feature type="chain" id="PRO_5001587238" evidence="6">
    <location>
        <begin position="20"/>
        <end position="460"/>
    </location>
</feature>
<dbReference type="InterPro" id="IPR000172">
    <property type="entry name" value="GMC_OxRdtase_N"/>
</dbReference>
<dbReference type="GO" id="GO:0050660">
    <property type="term" value="F:flavin adenine dinucleotide binding"/>
    <property type="evidence" value="ECO:0007669"/>
    <property type="project" value="InterPro"/>
</dbReference>
<gene>
    <name evidence="8" type="ORF">BN946_scf184746.g13</name>
</gene>
<evidence type="ECO:0000313" key="9">
    <source>
        <dbReference type="Proteomes" id="UP000029665"/>
    </source>
</evidence>
<keyword evidence="4 5" id="KW-0274">FAD</keyword>
<dbReference type="InterPro" id="IPR036188">
    <property type="entry name" value="FAD/NAD-bd_sf"/>
</dbReference>
<dbReference type="SUPFAM" id="SSF51905">
    <property type="entry name" value="FAD/NAD(P)-binding domain"/>
    <property type="match status" value="1"/>
</dbReference>
<dbReference type="HOGENOM" id="CLU_002865_1_1_1"/>
<comment type="caution">
    <text evidence="8">The sequence shown here is derived from an EMBL/GenBank/DDBJ whole genome shotgun (WGS) entry which is preliminary data.</text>
</comment>